<keyword evidence="7" id="KW-0175">Coiled coil</keyword>
<evidence type="ECO:0000313" key="12">
    <source>
        <dbReference type="Proteomes" id="UP000001441"/>
    </source>
</evidence>
<evidence type="ECO:0000256" key="5">
    <source>
        <dbReference type="ARBA" id="ARBA00022691"/>
    </source>
</evidence>
<dbReference type="CDD" id="cd16434">
    <property type="entry name" value="CheB-CheR_fusion"/>
    <property type="match status" value="1"/>
</dbReference>
<organism evidence="11 12">
    <name type="scientific">Allochromatium vinosum (strain ATCC 17899 / DSM 180 / NBRC 103801 / NCIMB 10441 / D)</name>
    <name type="common">Chromatium vinosum</name>
    <dbReference type="NCBI Taxonomy" id="572477"/>
    <lineage>
        <taxon>Bacteria</taxon>
        <taxon>Pseudomonadati</taxon>
        <taxon>Pseudomonadota</taxon>
        <taxon>Gammaproteobacteria</taxon>
        <taxon>Chromatiales</taxon>
        <taxon>Chromatiaceae</taxon>
        <taxon>Allochromatium</taxon>
    </lineage>
</organism>
<evidence type="ECO:0000256" key="6">
    <source>
        <dbReference type="PROSITE-ProRule" id="PRU00050"/>
    </source>
</evidence>
<dbReference type="InterPro" id="IPR035965">
    <property type="entry name" value="PAS-like_dom_sf"/>
</dbReference>
<dbReference type="Pfam" id="PF01339">
    <property type="entry name" value="CheB_methylest"/>
    <property type="match status" value="1"/>
</dbReference>
<dbReference type="InterPro" id="IPR035909">
    <property type="entry name" value="CheB_C"/>
</dbReference>
<evidence type="ECO:0000256" key="3">
    <source>
        <dbReference type="ARBA" id="ARBA00022603"/>
    </source>
</evidence>
<dbReference type="GO" id="GO:0000156">
    <property type="term" value="F:phosphorelay response regulator activity"/>
    <property type="evidence" value="ECO:0007669"/>
    <property type="project" value="InterPro"/>
</dbReference>
<dbReference type="SMART" id="SM00091">
    <property type="entry name" value="PAS"/>
    <property type="match status" value="2"/>
</dbReference>
<feature type="region of interest" description="Disordered" evidence="8">
    <location>
        <begin position="1"/>
        <end position="29"/>
    </location>
</feature>
<dbReference type="Gene3D" id="3.40.50.180">
    <property type="entry name" value="Methylesterase CheB, C-terminal domain"/>
    <property type="match status" value="1"/>
</dbReference>
<dbReference type="InterPro" id="IPR022641">
    <property type="entry name" value="CheR_N"/>
</dbReference>
<feature type="coiled-coil region" evidence="7">
    <location>
        <begin position="698"/>
        <end position="785"/>
    </location>
</feature>
<dbReference type="GO" id="GO:0006935">
    <property type="term" value="P:chemotaxis"/>
    <property type="evidence" value="ECO:0007669"/>
    <property type="project" value="UniProtKB-UniRule"/>
</dbReference>
<evidence type="ECO:0000259" key="10">
    <source>
        <dbReference type="PROSITE" id="PS50123"/>
    </source>
</evidence>
<feature type="active site" evidence="6">
    <location>
        <position position="57"/>
    </location>
</feature>
<reference evidence="11 12" key="1">
    <citation type="journal article" date="2011" name="Stand. Genomic Sci.">
        <title>Complete genome sequence of Allochromatium vinosum DSM 180(T).</title>
        <authorList>
            <person name="Weissgerber T."/>
            <person name="Zigann R."/>
            <person name="Bruce D."/>
            <person name="Chang Y.J."/>
            <person name="Detter J.C."/>
            <person name="Han C."/>
            <person name="Hauser L."/>
            <person name="Jeffries C.D."/>
            <person name="Land M."/>
            <person name="Munk A.C."/>
            <person name="Tapia R."/>
            <person name="Dahl C."/>
        </authorList>
    </citation>
    <scope>NUCLEOTIDE SEQUENCE [LARGE SCALE GENOMIC DNA]</scope>
    <source>
        <strain evidence="12">ATCC 17899 / DSM 180 / NBRC 103801 / NCIMB 10441 / D</strain>
    </source>
</reference>
<dbReference type="STRING" id="572477.Alvin_1169"/>
<dbReference type="SMART" id="SM00138">
    <property type="entry name" value="MeTrc"/>
    <property type="match status" value="1"/>
</dbReference>
<evidence type="ECO:0000256" key="7">
    <source>
        <dbReference type="SAM" id="Coils"/>
    </source>
</evidence>
<dbReference type="InterPro" id="IPR029063">
    <property type="entry name" value="SAM-dependent_MTases_sf"/>
</dbReference>
<dbReference type="AlphaFoldDB" id="D3RSE9"/>
<keyword evidence="12" id="KW-1185">Reference proteome</keyword>
<dbReference type="SUPFAM" id="SSF52738">
    <property type="entry name" value="Methylesterase CheB, C-terminal domain"/>
    <property type="match status" value="1"/>
</dbReference>
<dbReference type="Pfam" id="PF01739">
    <property type="entry name" value="CheR"/>
    <property type="match status" value="1"/>
</dbReference>
<accession>D3RSE9</accession>
<dbReference type="PRINTS" id="PR00996">
    <property type="entry name" value="CHERMTFRASE"/>
</dbReference>
<dbReference type="Pfam" id="PF03705">
    <property type="entry name" value="CheR_N"/>
    <property type="match status" value="1"/>
</dbReference>
<dbReference type="InterPro" id="IPR022642">
    <property type="entry name" value="CheR_C"/>
</dbReference>
<proteinExistence type="predicted"/>
<dbReference type="InterPro" id="IPR050903">
    <property type="entry name" value="Bact_Chemotaxis_MeTrfase"/>
</dbReference>
<dbReference type="Pfam" id="PF13596">
    <property type="entry name" value="PAS_10"/>
    <property type="match status" value="1"/>
</dbReference>
<dbReference type="KEGG" id="alv:Alvin_1169"/>
<keyword evidence="4 11" id="KW-0808">Transferase</keyword>
<dbReference type="GO" id="GO:0006355">
    <property type="term" value="P:regulation of DNA-templated transcription"/>
    <property type="evidence" value="ECO:0007669"/>
    <property type="project" value="InterPro"/>
</dbReference>
<evidence type="ECO:0000259" key="9">
    <source>
        <dbReference type="PROSITE" id="PS50122"/>
    </source>
</evidence>
<feature type="domain" description="CheR-type methyltransferase" evidence="10">
    <location>
        <begin position="242"/>
        <end position="496"/>
    </location>
</feature>
<dbReference type="PROSITE" id="PS50123">
    <property type="entry name" value="CHER"/>
    <property type="match status" value="1"/>
</dbReference>
<dbReference type="GO" id="GO:0005737">
    <property type="term" value="C:cytoplasm"/>
    <property type="evidence" value="ECO:0007669"/>
    <property type="project" value="InterPro"/>
</dbReference>
<dbReference type="SUPFAM" id="SSF55785">
    <property type="entry name" value="PYP-like sensor domain (PAS domain)"/>
    <property type="match status" value="2"/>
</dbReference>
<dbReference type="EMBL" id="CP001896">
    <property type="protein sequence ID" value="ADC62108.1"/>
    <property type="molecule type" value="Genomic_DNA"/>
</dbReference>
<dbReference type="InterPro" id="IPR013767">
    <property type="entry name" value="PAS_fold"/>
</dbReference>
<dbReference type="PANTHER" id="PTHR24422:SF27">
    <property type="entry name" value="PROTEIN-GLUTAMATE O-METHYLTRANSFERASE"/>
    <property type="match status" value="1"/>
</dbReference>
<dbReference type="EC" id="2.1.1.80" evidence="2"/>
<evidence type="ECO:0000256" key="2">
    <source>
        <dbReference type="ARBA" id="ARBA00012534"/>
    </source>
</evidence>
<sequence length="1027" mass="113736">MKNNIPDAAAMDTGLSPNRPEMPAGPGDVPDRCADPASESGVPLHPPLFPIVGLGASAGGLAAFEAFFSAIPPDLNTGMAFVLVQHLAPDHKSLLTELVKRYTGMRVQEVEDGMQVEPDCIYIIPPSLDMALFQGTLRLLEPTVAQGRRLSIDFFFRSLALDQHERAIGVLLSGSGSDGTLGARAIKGEGGLVMAQSPQTAAYDAMPRSVIATGLTDFVLPPAEMPAQLMAYVAHAFGKGKRLSNATGRPEDALSKICILLRDRTGHDFSQYKQSTLIRRTERRMALHQIDHQGDYVRYLQQSPGELDELFRDLLIGVTSFFRDPESFEVLERDVVPRLFAGKPSGAQVRVWVCGCSTGEEAYSIAILLQEHLETLKQSFRVQVFATDVDARAIERARVGRYPASIAADVSEERLARYFSRDPDGDGYRIQKGIRDLLIFSEQDVIKDPPFSRLDLISCRNLLIYFNGELQKRLMPIFHYALNPEGVLFLGNSETVGDSFSLFSPLNRKCKLFLRREHVFGVPAPAMSEFLSANVHVSHPAPSPTPRERRTTKVDLRVLTEQALLTHYSPVAILVNSRGDILHILGRTGQLLELPSGDTATNILSMARDGLARPLAAALHRSVARKEVVQVPDIRVDTQGDGVRVDLTVRPLRPDPSDNHQSTSLYLVVFESPRSLAASEHLSEGEEPQPESERDRRIADLELELRAKEEYLQTTLEEMETANEELKSTNEEMQSVNEELQSTNEELETSKEELQSVNEELATVNVELQNKVVDLSRANNDMNNLLAGTGVATLFVDHHLRITRFTPTATHLIKLIQTDIGRSVGDIVSNLVNYTDLVEDTLAVLKTLVPREQEVQTQQGDWYLMRIGPYRTLENVIEGAVITFVDISGRKHMEDALRSARAMAEAIVDTVREPLLVLSEAWRVVSANRAFYCCFQVSPSEILNQPLFELGDGQWDIPALRRLLLEIQSTGASFEDYEVSHDFTGSGVRTMRLNARRIDPGDDRGGLILLAIEDLGAYHVEANTASA</sequence>
<dbReference type="PANTHER" id="PTHR24422">
    <property type="entry name" value="CHEMOTAXIS PROTEIN METHYLTRANSFERASE"/>
    <property type="match status" value="1"/>
</dbReference>
<dbReference type="SUPFAM" id="SSF53335">
    <property type="entry name" value="S-adenosyl-L-methionine-dependent methyltransferases"/>
    <property type="match status" value="1"/>
</dbReference>
<evidence type="ECO:0000256" key="8">
    <source>
        <dbReference type="SAM" id="MobiDB-lite"/>
    </source>
</evidence>
<dbReference type="InterPro" id="IPR000673">
    <property type="entry name" value="Sig_transdc_resp-reg_Me-estase"/>
</dbReference>
<dbReference type="GO" id="GO:0032259">
    <property type="term" value="P:methylation"/>
    <property type="evidence" value="ECO:0007669"/>
    <property type="project" value="UniProtKB-KW"/>
</dbReference>
<dbReference type="InterPro" id="IPR036804">
    <property type="entry name" value="CheR_N_sf"/>
</dbReference>
<comment type="catalytic activity">
    <reaction evidence="1">
        <text>L-glutamyl-[protein] + S-adenosyl-L-methionine = [protein]-L-glutamate 5-O-methyl ester + S-adenosyl-L-homocysteine</text>
        <dbReference type="Rhea" id="RHEA:24452"/>
        <dbReference type="Rhea" id="RHEA-COMP:10208"/>
        <dbReference type="Rhea" id="RHEA-COMP:10311"/>
        <dbReference type="ChEBI" id="CHEBI:29973"/>
        <dbReference type="ChEBI" id="CHEBI:57856"/>
        <dbReference type="ChEBI" id="CHEBI:59789"/>
        <dbReference type="ChEBI" id="CHEBI:82795"/>
        <dbReference type="EC" id="2.1.1.80"/>
    </reaction>
</comment>
<keyword evidence="6 11" id="KW-0378">Hydrolase</keyword>
<feature type="active site" evidence="6">
    <location>
        <position position="86"/>
    </location>
</feature>
<dbReference type="InterPro" id="IPR000014">
    <property type="entry name" value="PAS"/>
</dbReference>
<keyword evidence="6" id="KW-0145">Chemotaxis</keyword>
<dbReference type="eggNOG" id="COG1196">
    <property type="taxonomic scope" value="Bacteria"/>
</dbReference>
<dbReference type="Gene3D" id="3.40.50.150">
    <property type="entry name" value="Vaccinia Virus protein VP39"/>
    <property type="match status" value="1"/>
</dbReference>
<dbReference type="GO" id="GO:0008983">
    <property type="term" value="F:protein-glutamate O-methyltransferase activity"/>
    <property type="evidence" value="ECO:0007669"/>
    <property type="project" value="UniProtKB-EC"/>
</dbReference>
<protein>
    <recommendedName>
        <fullName evidence="2">protein-glutamate O-methyltransferase</fullName>
        <ecNumber evidence="2">2.1.1.80</ecNumber>
    </recommendedName>
</protein>
<dbReference type="SUPFAM" id="SSF47757">
    <property type="entry name" value="Chemotaxis receptor methyltransferase CheR, N-terminal domain"/>
    <property type="match status" value="1"/>
</dbReference>
<evidence type="ECO:0000256" key="1">
    <source>
        <dbReference type="ARBA" id="ARBA00001541"/>
    </source>
</evidence>
<dbReference type="eggNOG" id="COG2201">
    <property type="taxonomic scope" value="Bacteria"/>
</dbReference>
<dbReference type="Proteomes" id="UP000001441">
    <property type="component" value="Chromosome"/>
</dbReference>
<dbReference type="RefSeq" id="WP_012970383.1">
    <property type="nucleotide sequence ID" value="NC_013851.1"/>
</dbReference>
<name>D3RSE9_ALLVD</name>
<keyword evidence="5" id="KW-0949">S-adenosyl-L-methionine</keyword>
<dbReference type="GO" id="GO:0008984">
    <property type="term" value="F:protein-glutamate methylesterase activity"/>
    <property type="evidence" value="ECO:0007669"/>
    <property type="project" value="InterPro"/>
</dbReference>
<dbReference type="PROSITE" id="PS50122">
    <property type="entry name" value="CHEB"/>
    <property type="match status" value="1"/>
</dbReference>
<dbReference type="Pfam" id="PF00989">
    <property type="entry name" value="PAS"/>
    <property type="match status" value="1"/>
</dbReference>
<evidence type="ECO:0000256" key="4">
    <source>
        <dbReference type="ARBA" id="ARBA00022679"/>
    </source>
</evidence>
<feature type="active site" evidence="6">
    <location>
        <position position="178"/>
    </location>
</feature>
<dbReference type="Gene3D" id="3.30.450.20">
    <property type="entry name" value="PAS domain"/>
    <property type="match status" value="2"/>
</dbReference>
<dbReference type="InterPro" id="IPR000780">
    <property type="entry name" value="CheR_MeTrfase"/>
</dbReference>
<dbReference type="HOGENOM" id="CLU_000892_0_2_6"/>
<evidence type="ECO:0000313" key="11">
    <source>
        <dbReference type="EMBL" id="ADC62108.1"/>
    </source>
</evidence>
<dbReference type="eggNOG" id="COG1352">
    <property type="taxonomic scope" value="Bacteria"/>
</dbReference>
<keyword evidence="3 11" id="KW-0489">Methyltransferase</keyword>
<feature type="domain" description="CheB-type methylesterase" evidence="9">
    <location>
        <begin position="47"/>
        <end position="236"/>
    </location>
</feature>
<dbReference type="Gene3D" id="1.10.155.10">
    <property type="entry name" value="Chemotaxis receptor methyltransferase CheR, N-terminal domain"/>
    <property type="match status" value="1"/>
</dbReference>
<gene>
    <name evidence="11" type="ordered locus">Alvin_1169</name>
</gene>